<organism evidence="1 2">
    <name type="scientific">Smallanthus sonchifolius</name>
    <dbReference type="NCBI Taxonomy" id="185202"/>
    <lineage>
        <taxon>Eukaryota</taxon>
        <taxon>Viridiplantae</taxon>
        <taxon>Streptophyta</taxon>
        <taxon>Embryophyta</taxon>
        <taxon>Tracheophyta</taxon>
        <taxon>Spermatophyta</taxon>
        <taxon>Magnoliopsida</taxon>
        <taxon>eudicotyledons</taxon>
        <taxon>Gunneridae</taxon>
        <taxon>Pentapetalae</taxon>
        <taxon>asterids</taxon>
        <taxon>campanulids</taxon>
        <taxon>Asterales</taxon>
        <taxon>Asteraceae</taxon>
        <taxon>Asteroideae</taxon>
        <taxon>Heliantheae alliance</taxon>
        <taxon>Millerieae</taxon>
        <taxon>Smallanthus</taxon>
    </lineage>
</organism>
<accession>A0ACB9J050</accession>
<dbReference type="EMBL" id="CM042023">
    <property type="protein sequence ID" value="KAI3813659.1"/>
    <property type="molecule type" value="Genomic_DNA"/>
</dbReference>
<protein>
    <submittedName>
        <fullName evidence="1">Uncharacterized protein</fullName>
    </submittedName>
</protein>
<reference evidence="2" key="1">
    <citation type="journal article" date="2022" name="Mol. Ecol. Resour.">
        <title>The genomes of chicory, endive, great burdock and yacon provide insights into Asteraceae palaeo-polyploidization history and plant inulin production.</title>
        <authorList>
            <person name="Fan W."/>
            <person name="Wang S."/>
            <person name="Wang H."/>
            <person name="Wang A."/>
            <person name="Jiang F."/>
            <person name="Liu H."/>
            <person name="Zhao H."/>
            <person name="Xu D."/>
            <person name="Zhang Y."/>
        </authorList>
    </citation>
    <scope>NUCLEOTIDE SEQUENCE [LARGE SCALE GENOMIC DNA]</scope>
    <source>
        <strain evidence="2">cv. Yunnan</strain>
    </source>
</reference>
<reference evidence="1 2" key="2">
    <citation type="journal article" date="2022" name="Mol. Ecol. Resour.">
        <title>The genomes of chicory, endive, great burdock and yacon provide insights into Asteraceae paleo-polyploidization history and plant inulin production.</title>
        <authorList>
            <person name="Fan W."/>
            <person name="Wang S."/>
            <person name="Wang H."/>
            <person name="Wang A."/>
            <person name="Jiang F."/>
            <person name="Liu H."/>
            <person name="Zhao H."/>
            <person name="Xu D."/>
            <person name="Zhang Y."/>
        </authorList>
    </citation>
    <scope>NUCLEOTIDE SEQUENCE [LARGE SCALE GENOMIC DNA]</scope>
    <source>
        <strain evidence="2">cv. Yunnan</strain>
        <tissue evidence="1">Leaves</tissue>
    </source>
</reference>
<sequence length="231" mass="26028">MSYQSNQVVSLVNMGSQRLKYNTWVKPPNQISVKGFQRGNVDYTNVQRVCVKDVTHVDPAKIEAVKNWNAPKTPTEVRSFLGLAGYYCRFISNFSKIAVPLTALTHKGKPYEWGPKQEEAFQTPKQKLCNAPILTLPDGNGDLVVCCDASNQGLGCVLMQRGKVIAYASRQLKNHEKNYTMHDLELGAVVFSLKIWRHYLYGTKCVVFTDHKSLQTHLQPKGTQYEATTLC</sequence>
<comment type="caution">
    <text evidence="1">The sequence shown here is derived from an EMBL/GenBank/DDBJ whole genome shotgun (WGS) entry which is preliminary data.</text>
</comment>
<proteinExistence type="predicted"/>
<name>A0ACB9J050_9ASTR</name>
<gene>
    <name evidence="1" type="ORF">L1987_18388</name>
</gene>
<dbReference type="Proteomes" id="UP001056120">
    <property type="component" value="Linkage Group LG06"/>
</dbReference>
<keyword evidence="2" id="KW-1185">Reference proteome</keyword>
<evidence type="ECO:0000313" key="1">
    <source>
        <dbReference type="EMBL" id="KAI3813659.1"/>
    </source>
</evidence>
<evidence type="ECO:0000313" key="2">
    <source>
        <dbReference type="Proteomes" id="UP001056120"/>
    </source>
</evidence>